<name>A0A520XCS0_9DELT</name>
<feature type="region of interest" description="Disordered" evidence="1">
    <location>
        <begin position="76"/>
        <end position="109"/>
    </location>
</feature>
<comment type="caution">
    <text evidence="2">The sequence shown here is derived from an EMBL/GenBank/DDBJ whole genome shotgun (WGS) entry which is preliminary data.</text>
</comment>
<dbReference type="EMBL" id="SHMQ01000013">
    <property type="protein sequence ID" value="RZV39009.1"/>
    <property type="molecule type" value="Genomic_DNA"/>
</dbReference>
<accession>A0A520XCS0</accession>
<evidence type="ECO:0000313" key="3">
    <source>
        <dbReference type="Proteomes" id="UP000322454"/>
    </source>
</evidence>
<dbReference type="AlphaFoldDB" id="A0A520XCS0"/>
<proteinExistence type="predicted"/>
<organism evidence="2 3">
    <name type="scientific">Candidatus Acidulodesulfobacterium acidiphilum</name>
    <dbReference type="NCBI Taxonomy" id="2597224"/>
    <lineage>
        <taxon>Bacteria</taxon>
        <taxon>Deltaproteobacteria</taxon>
        <taxon>Candidatus Acidulodesulfobacterales</taxon>
        <taxon>Candidatus Acidulodesulfobacterium</taxon>
    </lineage>
</organism>
<gene>
    <name evidence="2" type="ORF">EVJ48_05850</name>
</gene>
<evidence type="ECO:0000313" key="2">
    <source>
        <dbReference type="EMBL" id="RZV39009.1"/>
    </source>
</evidence>
<dbReference type="Proteomes" id="UP000322454">
    <property type="component" value="Unassembled WGS sequence"/>
</dbReference>
<evidence type="ECO:0000256" key="1">
    <source>
        <dbReference type="SAM" id="MobiDB-lite"/>
    </source>
</evidence>
<protein>
    <submittedName>
        <fullName evidence="2">Uncharacterized protein</fullName>
    </submittedName>
</protein>
<feature type="compositionally biased region" description="Polar residues" evidence="1">
    <location>
        <begin position="87"/>
        <end position="99"/>
    </location>
</feature>
<reference evidence="2 3" key="1">
    <citation type="submission" date="2019-01" db="EMBL/GenBank/DDBJ databases">
        <title>Insights into ecological role of a new deltaproteobacterial order Candidatus Sinidesulfobacterales (Sva0485) by metagenomics and metatranscriptomics.</title>
        <authorList>
            <person name="Tan S."/>
            <person name="Liu J."/>
            <person name="Fang Y."/>
            <person name="Hedlund B."/>
            <person name="Lian Z.-H."/>
            <person name="Huang L.-Y."/>
            <person name="Li J.-T."/>
            <person name="Huang L.-N."/>
            <person name="Li W.-J."/>
            <person name="Jiang H.-C."/>
            <person name="Dong H.-L."/>
            <person name="Shu W.-S."/>
        </authorList>
    </citation>
    <scope>NUCLEOTIDE SEQUENCE [LARGE SCALE GENOMIC DNA]</scope>
    <source>
        <strain evidence="2">AP4</strain>
    </source>
</reference>
<sequence length="109" mass="13082">MDKRKLHKRKKTVLKKKKMGYQEFIDKINLIHKERREMENFLRRVWVFNAEDVLEYMEIKKKNEKILEEHIRQKALRESGGNPDNAELNTSLNAESELTSGLHIDKMTE</sequence>